<dbReference type="NCBIfam" id="TIGR00041">
    <property type="entry name" value="DTMP_kinase"/>
    <property type="match status" value="1"/>
</dbReference>
<evidence type="ECO:0000313" key="15">
    <source>
        <dbReference type="Proteomes" id="UP000595663"/>
    </source>
</evidence>
<dbReference type="InterPro" id="IPR039430">
    <property type="entry name" value="Thymidylate_kin-like_dom"/>
</dbReference>
<evidence type="ECO:0000256" key="8">
    <source>
        <dbReference type="ARBA" id="ARBA00022840"/>
    </source>
</evidence>
<feature type="domain" description="Thymidylate kinase-like" evidence="13">
    <location>
        <begin position="9"/>
        <end position="198"/>
    </location>
</feature>
<dbReference type="GO" id="GO:0004798">
    <property type="term" value="F:dTMP kinase activity"/>
    <property type="evidence" value="ECO:0007669"/>
    <property type="project" value="UniProtKB-UniRule"/>
</dbReference>
<evidence type="ECO:0000259" key="13">
    <source>
        <dbReference type="Pfam" id="PF02223"/>
    </source>
</evidence>
<evidence type="ECO:0000256" key="7">
    <source>
        <dbReference type="ARBA" id="ARBA00022777"/>
    </source>
</evidence>
<dbReference type="GO" id="GO:0006227">
    <property type="term" value="P:dUDP biosynthetic process"/>
    <property type="evidence" value="ECO:0007669"/>
    <property type="project" value="TreeGrafter"/>
</dbReference>
<name>A0A7R6PB38_9GAMM</name>
<keyword evidence="15" id="KW-1185">Reference proteome</keyword>
<dbReference type="AlphaFoldDB" id="A0A7R6PB38"/>
<gene>
    <name evidence="12 14" type="primary">tmk</name>
    <name evidence="14" type="ORF">AMJAP_1618</name>
</gene>
<dbReference type="PANTHER" id="PTHR10344">
    <property type="entry name" value="THYMIDYLATE KINASE"/>
    <property type="match status" value="1"/>
</dbReference>
<dbReference type="Gene3D" id="3.40.50.300">
    <property type="entry name" value="P-loop containing nucleotide triphosphate hydrolases"/>
    <property type="match status" value="1"/>
</dbReference>
<evidence type="ECO:0000256" key="12">
    <source>
        <dbReference type="HAMAP-Rule" id="MF_00165"/>
    </source>
</evidence>
<dbReference type="InterPro" id="IPR027417">
    <property type="entry name" value="P-loop_NTPase"/>
</dbReference>
<evidence type="ECO:0000256" key="3">
    <source>
        <dbReference type="ARBA" id="ARBA00017144"/>
    </source>
</evidence>
<evidence type="ECO:0000256" key="6">
    <source>
        <dbReference type="ARBA" id="ARBA00022741"/>
    </source>
</evidence>
<dbReference type="Proteomes" id="UP000595663">
    <property type="component" value="Chromosome"/>
</dbReference>
<dbReference type="SUPFAM" id="SSF52540">
    <property type="entry name" value="P-loop containing nucleoside triphosphate hydrolases"/>
    <property type="match status" value="1"/>
</dbReference>
<sequence length="214" mass="23983">MSSGRFITLEGTEGVGKSTNLRFIESVLQQHQINYKLTREPGGTPMAEEVRELLLANRSEQVADDAELLLVFAARAQHLERVIRPTLETGSWVLCDRFTDATFAYQGGGRGLSKDMIAQLEAVVQRGLQPDLTILLDLPVEIGLARARERGELDRFENERLGFFERVREAYLDRANADPQRFAVIDASGTLEQVQQQISEVLECYLQKQGAACE</sequence>
<evidence type="ECO:0000256" key="9">
    <source>
        <dbReference type="ARBA" id="ARBA00029962"/>
    </source>
</evidence>
<evidence type="ECO:0000256" key="10">
    <source>
        <dbReference type="ARBA" id="ARBA00048743"/>
    </source>
</evidence>
<evidence type="ECO:0000256" key="2">
    <source>
        <dbReference type="ARBA" id="ARBA00012980"/>
    </source>
</evidence>
<dbReference type="CDD" id="cd01672">
    <property type="entry name" value="TMPK"/>
    <property type="match status" value="1"/>
</dbReference>
<dbReference type="InterPro" id="IPR018094">
    <property type="entry name" value="Thymidylate_kinase"/>
</dbReference>
<dbReference type="Pfam" id="PF02223">
    <property type="entry name" value="Thymidylate_kin"/>
    <property type="match status" value="1"/>
</dbReference>
<keyword evidence="5 12" id="KW-0545">Nucleotide biosynthesis</keyword>
<comment type="similarity">
    <text evidence="1 12">Belongs to the thymidylate kinase family.</text>
</comment>
<keyword evidence="4 12" id="KW-0808">Transferase</keyword>
<dbReference type="GO" id="GO:0006235">
    <property type="term" value="P:dTTP biosynthetic process"/>
    <property type="evidence" value="ECO:0007669"/>
    <property type="project" value="UniProtKB-UniRule"/>
</dbReference>
<dbReference type="PANTHER" id="PTHR10344:SF4">
    <property type="entry name" value="UMP-CMP KINASE 2, MITOCHONDRIAL"/>
    <property type="match status" value="1"/>
</dbReference>
<keyword evidence="6 12" id="KW-0547">Nucleotide-binding</keyword>
<proteinExistence type="inferred from homology"/>
<feature type="binding site" evidence="12">
    <location>
        <begin position="11"/>
        <end position="18"/>
    </location>
    <ligand>
        <name>ATP</name>
        <dbReference type="ChEBI" id="CHEBI:30616"/>
    </ligand>
</feature>
<evidence type="ECO:0000256" key="11">
    <source>
        <dbReference type="ARBA" id="ARBA00057735"/>
    </source>
</evidence>
<keyword evidence="7 12" id="KW-0418">Kinase</keyword>
<evidence type="ECO:0000313" key="14">
    <source>
        <dbReference type="EMBL" id="BBB26213.1"/>
    </source>
</evidence>
<organism evidence="14 15">
    <name type="scientific">Amphritea japonica ATCC BAA-1530</name>
    <dbReference type="NCBI Taxonomy" id="1278309"/>
    <lineage>
        <taxon>Bacteria</taxon>
        <taxon>Pseudomonadati</taxon>
        <taxon>Pseudomonadota</taxon>
        <taxon>Gammaproteobacteria</taxon>
        <taxon>Oceanospirillales</taxon>
        <taxon>Oceanospirillaceae</taxon>
        <taxon>Amphritea</taxon>
    </lineage>
</organism>
<keyword evidence="8 12" id="KW-0067">ATP-binding</keyword>
<accession>A0A7R6PB38</accession>
<reference evidence="14 15" key="1">
    <citation type="journal article" date="2008" name="Int. J. Syst. Evol. Microbiol.">
        <title>Amphritea japonica sp. nov. and Amphritea balenae sp. nov., isolated from the sediment adjacent to sperm whale carcasses off Kagoshima, Japan.</title>
        <authorList>
            <person name="Miyazaki M."/>
            <person name="Nogi Y."/>
            <person name="Fujiwara Y."/>
            <person name="Kawato M."/>
            <person name="Nagahama T."/>
            <person name="Kubokawa K."/>
            <person name="Horikoshi K."/>
        </authorList>
    </citation>
    <scope>NUCLEOTIDE SEQUENCE [LARGE SCALE GENOMIC DNA]</scope>
    <source>
        <strain evidence="14 15">ATCC BAA-1530</strain>
    </source>
</reference>
<dbReference type="GO" id="GO:0005524">
    <property type="term" value="F:ATP binding"/>
    <property type="evidence" value="ECO:0007669"/>
    <property type="project" value="UniProtKB-UniRule"/>
</dbReference>
<evidence type="ECO:0000256" key="4">
    <source>
        <dbReference type="ARBA" id="ARBA00022679"/>
    </source>
</evidence>
<dbReference type="GO" id="GO:0005829">
    <property type="term" value="C:cytosol"/>
    <property type="evidence" value="ECO:0007669"/>
    <property type="project" value="TreeGrafter"/>
</dbReference>
<dbReference type="EC" id="2.7.4.9" evidence="2 12"/>
<dbReference type="FunFam" id="3.40.50.300:FF:000225">
    <property type="entry name" value="Thymidylate kinase"/>
    <property type="match status" value="1"/>
</dbReference>
<dbReference type="RefSeq" id="WP_019621826.1">
    <property type="nucleotide sequence ID" value="NZ_AP014545.1"/>
</dbReference>
<dbReference type="OrthoDB" id="9774907at2"/>
<comment type="function">
    <text evidence="11 12">Phosphorylation of dTMP to form dTDP in both de novo and salvage pathways of dTTP synthesis.</text>
</comment>
<dbReference type="EMBL" id="AP014545">
    <property type="protein sequence ID" value="BBB26213.1"/>
    <property type="molecule type" value="Genomic_DNA"/>
</dbReference>
<comment type="catalytic activity">
    <reaction evidence="10 12">
        <text>dTMP + ATP = dTDP + ADP</text>
        <dbReference type="Rhea" id="RHEA:13517"/>
        <dbReference type="ChEBI" id="CHEBI:30616"/>
        <dbReference type="ChEBI" id="CHEBI:58369"/>
        <dbReference type="ChEBI" id="CHEBI:63528"/>
        <dbReference type="ChEBI" id="CHEBI:456216"/>
        <dbReference type="EC" id="2.7.4.9"/>
    </reaction>
</comment>
<dbReference type="KEGG" id="ajp:AMJAP_1618"/>
<dbReference type="GO" id="GO:0006233">
    <property type="term" value="P:dTDP biosynthetic process"/>
    <property type="evidence" value="ECO:0007669"/>
    <property type="project" value="InterPro"/>
</dbReference>
<evidence type="ECO:0000256" key="1">
    <source>
        <dbReference type="ARBA" id="ARBA00009776"/>
    </source>
</evidence>
<evidence type="ECO:0000256" key="5">
    <source>
        <dbReference type="ARBA" id="ARBA00022727"/>
    </source>
</evidence>
<protein>
    <recommendedName>
        <fullName evidence="3 12">Thymidylate kinase</fullName>
        <ecNumber evidence="2 12">2.7.4.9</ecNumber>
    </recommendedName>
    <alternativeName>
        <fullName evidence="9 12">dTMP kinase</fullName>
    </alternativeName>
</protein>
<dbReference type="HAMAP" id="MF_00165">
    <property type="entry name" value="Thymidylate_kinase"/>
    <property type="match status" value="1"/>
</dbReference>